<evidence type="ECO:0000256" key="3">
    <source>
        <dbReference type="ARBA" id="ARBA00022448"/>
    </source>
</evidence>
<feature type="transmembrane region" description="Helical" evidence="8">
    <location>
        <begin position="335"/>
        <end position="354"/>
    </location>
</feature>
<evidence type="ECO:0000256" key="1">
    <source>
        <dbReference type="ARBA" id="ARBA00004127"/>
    </source>
</evidence>
<dbReference type="PANTHER" id="PTHR23514:SF3">
    <property type="entry name" value="BYPASS OF STOP CODON PROTEIN 6"/>
    <property type="match status" value="1"/>
</dbReference>
<feature type="transmembrane region" description="Helical" evidence="8">
    <location>
        <begin position="116"/>
        <end position="140"/>
    </location>
</feature>
<feature type="transmembrane region" description="Helical" evidence="8">
    <location>
        <begin position="177"/>
        <end position="194"/>
    </location>
</feature>
<dbReference type="AlphaFoldDB" id="A0A067PUH3"/>
<feature type="transmembrane region" description="Helical" evidence="8">
    <location>
        <begin position="299"/>
        <end position="323"/>
    </location>
</feature>
<evidence type="ECO:0000259" key="9">
    <source>
        <dbReference type="PROSITE" id="PS50850"/>
    </source>
</evidence>
<keyword evidence="4 8" id="KW-0812">Transmembrane</keyword>
<evidence type="ECO:0000313" key="11">
    <source>
        <dbReference type="Proteomes" id="UP000027265"/>
    </source>
</evidence>
<keyword evidence="5 8" id="KW-1133">Transmembrane helix</keyword>
<feature type="transmembrane region" description="Helical" evidence="8">
    <location>
        <begin position="215"/>
        <end position="235"/>
    </location>
</feature>
<feature type="region of interest" description="Disordered" evidence="7">
    <location>
        <begin position="1"/>
        <end position="27"/>
    </location>
</feature>
<feature type="transmembrane region" description="Helical" evidence="8">
    <location>
        <begin position="387"/>
        <end position="405"/>
    </location>
</feature>
<keyword evidence="11" id="KW-1185">Reference proteome</keyword>
<dbReference type="GO" id="GO:0016020">
    <property type="term" value="C:membrane"/>
    <property type="evidence" value="ECO:0007669"/>
    <property type="project" value="TreeGrafter"/>
</dbReference>
<evidence type="ECO:0000256" key="6">
    <source>
        <dbReference type="ARBA" id="ARBA00023136"/>
    </source>
</evidence>
<name>A0A067PUH3_9AGAM</name>
<protein>
    <recommendedName>
        <fullName evidence="9">Major facilitator superfamily (MFS) profile domain-containing protein</fullName>
    </recommendedName>
</protein>
<dbReference type="OrthoDB" id="413079at2759"/>
<dbReference type="EMBL" id="KL197717">
    <property type="protein sequence ID" value="KDQ58458.1"/>
    <property type="molecule type" value="Genomic_DNA"/>
</dbReference>
<dbReference type="InterPro" id="IPR051788">
    <property type="entry name" value="MFS_Transporter"/>
</dbReference>
<comment type="subcellular location">
    <subcellularLocation>
        <location evidence="1">Endomembrane system</location>
        <topology evidence="1">Multi-pass membrane protein</topology>
    </subcellularLocation>
</comment>
<reference evidence="11" key="1">
    <citation type="journal article" date="2014" name="Proc. Natl. Acad. Sci. U.S.A.">
        <title>Extensive sampling of basidiomycete genomes demonstrates inadequacy of the white-rot/brown-rot paradigm for wood decay fungi.</title>
        <authorList>
            <person name="Riley R."/>
            <person name="Salamov A.A."/>
            <person name="Brown D.W."/>
            <person name="Nagy L.G."/>
            <person name="Floudas D."/>
            <person name="Held B.W."/>
            <person name="Levasseur A."/>
            <person name="Lombard V."/>
            <person name="Morin E."/>
            <person name="Otillar R."/>
            <person name="Lindquist E.A."/>
            <person name="Sun H."/>
            <person name="LaButti K.M."/>
            <person name="Schmutz J."/>
            <person name="Jabbour D."/>
            <person name="Luo H."/>
            <person name="Baker S.E."/>
            <person name="Pisabarro A.G."/>
            <person name="Walton J.D."/>
            <person name="Blanchette R.A."/>
            <person name="Henrissat B."/>
            <person name="Martin F."/>
            <person name="Cullen D."/>
            <person name="Hibbett D.S."/>
            <person name="Grigoriev I.V."/>
        </authorList>
    </citation>
    <scope>NUCLEOTIDE SEQUENCE [LARGE SCALE GENOMIC DNA]</scope>
    <source>
        <strain evidence="11">MUCL 33604</strain>
    </source>
</reference>
<evidence type="ECO:0000256" key="2">
    <source>
        <dbReference type="ARBA" id="ARBA00008335"/>
    </source>
</evidence>
<organism evidence="10 11">
    <name type="scientific">Jaapia argillacea MUCL 33604</name>
    <dbReference type="NCBI Taxonomy" id="933084"/>
    <lineage>
        <taxon>Eukaryota</taxon>
        <taxon>Fungi</taxon>
        <taxon>Dikarya</taxon>
        <taxon>Basidiomycota</taxon>
        <taxon>Agaricomycotina</taxon>
        <taxon>Agaricomycetes</taxon>
        <taxon>Agaricomycetidae</taxon>
        <taxon>Jaapiales</taxon>
        <taxon>Jaapiaceae</taxon>
        <taxon>Jaapia</taxon>
    </lineage>
</organism>
<dbReference type="PANTHER" id="PTHR23514">
    <property type="entry name" value="BYPASS OF STOP CODON PROTEIN 6"/>
    <property type="match status" value="1"/>
</dbReference>
<sequence>MNIKAHSEGVSSVTYPPSSPNPSRHHSALSVVEVRNPAGTSEVDLEPVERDQIAPPSIRSVGEGVLEREYPPSVPREASNSHRKEYIQFAALCWSLYLEGWNDGSTGPLLPAIQNFYHIGFATVSLIFVSNCIASTGFLSGAVANVWLNDKLGLGKVLITLYMLCIITYSMQAPAGPFPVIVVGYCIGGFGIALQNAQANGFVSSLSGDTSMKLGLLHGAYGLGAFSAPLAATYFSGTRHWSFHFLISVGMAVLNTIVLSAVFRFQTQEEAMAEAGQAPGEPDTMRGSKYRHMMGQKSIHFLALFCLIYVGVEVRPSWIVTFIERERGGGPSSGYISSGFFAGLTIGRLSLLWINRKVGERRVLFIYALIAIGLEITIWAVPSLIENAVAVAIIGVLLGPMYPILVSHASRILPKWLITGAVGWIAGVGQAGSAVLPFTTGVLASKFGIGSLQPLLVTMMCVMVGLWALVPASHRRRE</sequence>
<keyword evidence="3" id="KW-0813">Transport</keyword>
<evidence type="ECO:0000256" key="5">
    <source>
        <dbReference type="ARBA" id="ARBA00022989"/>
    </source>
</evidence>
<evidence type="ECO:0000256" key="7">
    <source>
        <dbReference type="SAM" id="MobiDB-lite"/>
    </source>
</evidence>
<evidence type="ECO:0000313" key="10">
    <source>
        <dbReference type="EMBL" id="KDQ58458.1"/>
    </source>
</evidence>
<dbReference type="InterPro" id="IPR036259">
    <property type="entry name" value="MFS_trans_sf"/>
</dbReference>
<dbReference type="Proteomes" id="UP000027265">
    <property type="component" value="Unassembled WGS sequence"/>
</dbReference>
<dbReference type="GO" id="GO:0022857">
    <property type="term" value="F:transmembrane transporter activity"/>
    <property type="evidence" value="ECO:0007669"/>
    <property type="project" value="InterPro"/>
</dbReference>
<feature type="transmembrane region" description="Helical" evidence="8">
    <location>
        <begin position="417"/>
        <end position="439"/>
    </location>
</feature>
<feature type="transmembrane region" description="Helical" evidence="8">
    <location>
        <begin position="152"/>
        <end position="171"/>
    </location>
</feature>
<feature type="transmembrane region" description="Helical" evidence="8">
    <location>
        <begin position="451"/>
        <end position="470"/>
    </location>
</feature>
<keyword evidence="6 8" id="KW-0472">Membrane</keyword>
<dbReference type="SUPFAM" id="SSF103473">
    <property type="entry name" value="MFS general substrate transporter"/>
    <property type="match status" value="1"/>
</dbReference>
<feature type="domain" description="Major facilitator superfamily (MFS) profile" evidence="9">
    <location>
        <begin position="88"/>
        <end position="477"/>
    </location>
</feature>
<gene>
    <name evidence="10" type="ORF">JAAARDRAFT_128981</name>
</gene>
<proteinExistence type="inferred from homology"/>
<dbReference type="InterPro" id="IPR011701">
    <property type="entry name" value="MFS"/>
</dbReference>
<dbReference type="FunFam" id="1.20.1250.20:FF:000286">
    <property type="entry name" value="MFS efflux transporter"/>
    <property type="match status" value="1"/>
</dbReference>
<dbReference type="HOGENOM" id="CLU_021993_6_0_1"/>
<feature type="transmembrane region" description="Helical" evidence="8">
    <location>
        <begin position="241"/>
        <end position="263"/>
    </location>
</feature>
<dbReference type="PROSITE" id="PS50850">
    <property type="entry name" value="MFS"/>
    <property type="match status" value="1"/>
</dbReference>
<dbReference type="InterPro" id="IPR020846">
    <property type="entry name" value="MFS_dom"/>
</dbReference>
<accession>A0A067PUH3</accession>
<dbReference type="Pfam" id="PF07690">
    <property type="entry name" value="MFS_1"/>
    <property type="match status" value="1"/>
</dbReference>
<evidence type="ECO:0000256" key="4">
    <source>
        <dbReference type="ARBA" id="ARBA00022692"/>
    </source>
</evidence>
<dbReference type="GO" id="GO:0012505">
    <property type="term" value="C:endomembrane system"/>
    <property type="evidence" value="ECO:0007669"/>
    <property type="project" value="UniProtKB-SubCell"/>
</dbReference>
<feature type="transmembrane region" description="Helical" evidence="8">
    <location>
        <begin position="363"/>
        <end position="381"/>
    </location>
</feature>
<dbReference type="InParanoid" id="A0A067PUH3"/>
<dbReference type="Gene3D" id="1.20.1250.20">
    <property type="entry name" value="MFS general substrate transporter like domains"/>
    <property type="match status" value="2"/>
</dbReference>
<comment type="similarity">
    <text evidence="2">Belongs to the major facilitator superfamily.</text>
</comment>
<evidence type="ECO:0000256" key="8">
    <source>
        <dbReference type="SAM" id="Phobius"/>
    </source>
</evidence>
<dbReference type="STRING" id="933084.A0A067PUH3"/>